<dbReference type="EMBL" id="PQVF01000005">
    <property type="protein sequence ID" value="POY37096.1"/>
    <property type="molecule type" value="Genomic_DNA"/>
</dbReference>
<name>A0A2S5A3I4_9SPHI</name>
<reference evidence="1 2" key="1">
    <citation type="submission" date="2018-01" db="EMBL/GenBank/DDBJ databases">
        <authorList>
            <person name="Gaut B.S."/>
            <person name="Morton B.R."/>
            <person name="Clegg M.T."/>
            <person name="Duvall M.R."/>
        </authorList>
    </citation>
    <scope>NUCLEOTIDE SEQUENCE [LARGE SCALE GENOMIC DNA]</scope>
    <source>
        <strain evidence="1 2">HR-AV</strain>
    </source>
</reference>
<comment type="caution">
    <text evidence="1">The sequence shown here is derived from an EMBL/GenBank/DDBJ whole genome shotgun (WGS) entry which is preliminary data.</text>
</comment>
<proteinExistence type="predicted"/>
<dbReference type="PANTHER" id="PTHR45588">
    <property type="entry name" value="TPR DOMAIN-CONTAINING PROTEIN"/>
    <property type="match status" value="1"/>
</dbReference>
<dbReference type="SUPFAM" id="SSF48452">
    <property type="entry name" value="TPR-like"/>
    <property type="match status" value="2"/>
</dbReference>
<dbReference type="RefSeq" id="WP_103788706.1">
    <property type="nucleotide sequence ID" value="NZ_PQVF01000005.1"/>
</dbReference>
<sequence length="564" mass="63028">MKPYLLILPLALLFSGAKKTVLPKEPVKSTIPFCYGSANTNLTLIDSVPPILYLGLGDYHFPVSSKNEIASKYIDQGFKLYYAFNHPEAYRSFREAARLDSSLALAYWGQALCLGPNINMPMDDSKTLTTFQLIQRAIRLSEKSSPKEKAFIKALSKRYTEKPGKRVELDNAYASAMRVLIKEYPNDADALALCAEALMDLHPWNFWKSNGEPQPWTQEIVSTLEKAIAINPAHIGANHFYVHALEASPMPAKALGSASKLRSLAPEAGHLVHMPSHIYIHIGEYADGSLVNKQAIDIDAKSLKNGMQSVAYPEHNIHFLYTTLTLEGNSKEALLYAEKVKESIPFEALNDPLYGGSSQNLYASPLYAMVRFGKWNEILKQKEPARKQLLLRGIYHYAVGMAYVRTNQLDSVLKHHAALLGIISRKEADTTVVWQTNTIKRLLEIAANVLEGEFYAAKKDYPKALIPLQKAVKQEETLFYGEPSDWPNPVKNNYGAVLVEAGRAKEAESIYNAALKQYPENGWSLIGLYNALTAQQKTNESAVVKKRFDKAFKNADITLKNSRL</sequence>
<evidence type="ECO:0000313" key="2">
    <source>
        <dbReference type="Proteomes" id="UP000236893"/>
    </source>
</evidence>
<dbReference type="InterPro" id="IPR011990">
    <property type="entry name" value="TPR-like_helical_dom_sf"/>
</dbReference>
<keyword evidence="2" id="KW-1185">Reference proteome</keyword>
<dbReference type="OrthoDB" id="9778494at2"/>
<accession>A0A2S5A3I4</accession>
<gene>
    <name evidence="1" type="ORF">C3K47_08550</name>
</gene>
<dbReference type="AlphaFoldDB" id="A0A2S5A3I4"/>
<dbReference type="Gene3D" id="1.25.40.10">
    <property type="entry name" value="Tetratricopeptide repeat domain"/>
    <property type="match status" value="2"/>
</dbReference>
<protein>
    <submittedName>
        <fullName evidence="1">Uncharacterized protein</fullName>
    </submittedName>
</protein>
<evidence type="ECO:0000313" key="1">
    <source>
        <dbReference type="EMBL" id="POY37096.1"/>
    </source>
</evidence>
<dbReference type="Proteomes" id="UP000236893">
    <property type="component" value="Unassembled WGS sequence"/>
</dbReference>
<dbReference type="PANTHER" id="PTHR45588:SF1">
    <property type="entry name" value="WW DOMAIN-CONTAINING PROTEIN"/>
    <property type="match status" value="1"/>
</dbReference>
<organism evidence="1 2">
    <name type="scientific">Solitalea longa</name>
    <dbReference type="NCBI Taxonomy" id="2079460"/>
    <lineage>
        <taxon>Bacteria</taxon>
        <taxon>Pseudomonadati</taxon>
        <taxon>Bacteroidota</taxon>
        <taxon>Sphingobacteriia</taxon>
        <taxon>Sphingobacteriales</taxon>
        <taxon>Sphingobacteriaceae</taxon>
        <taxon>Solitalea</taxon>
    </lineage>
</organism>